<evidence type="ECO:0000256" key="1">
    <source>
        <dbReference type="SAM" id="MobiDB-lite"/>
    </source>
</evidence>
<dbReference type="Proteomes" id="UP000562395">
    <property type="component" value="Unassembled WGS sequence"/>
</dbReference>
<name>A0A7W6EVV4_9SPHN</name>
<dbReference type="RefSeq" id="WP_183612828.1">
    <property type="nucleotide sequence ID" value="NZ_JACICY010000003.1"/>
</dbReference>
<gene>
    <name evidence="2" type="ORF">GGQ88_001847</name>
</gene>
<organism evidence="2 3">
    <name type="scientific">Novosphingobium hassiacum</name>
    <dbReference type="NCBI Taxonomy" id="173676"/>
    <lineage>
        <taxon>Bacteria</taxon>
        <taxon>Pseudomonadati</taxon>
        <taxon>Pseudomonadota</taxon>
        <taxon>Alphaproteobacteria</taxon>
        <taxon>Sphingomonadales</taxon>
        <taxon>Sphingomonadaceae</taxon>
        <taxon>Novosphingobium</taxon>
    </lineage>
</organism>
<keyword evidence="3" id="KW-1185">Reference proteome</keyword>
<dbReference type="AlphaFoldDB" id="A0A7W6EVV4"/>
<dbReference type="EMBL" id="JACICY010000003">
    <property type="protein sequence ID" value="MBB3860581.1"/>
    <property type="molecule type" value="Genomic_DNA"/>
</dbReference>
<proteinExistence type="predicted"/>
<reference evidence="2 3" key="1">
    <citation type="submission" date="2020-08" db="EMBL/GenBank/DDBJ databases">
        <title>Genomic Encyclopedia of Type Strains, Phase IV (KMG-IV): sequencing the most valuable type-strain genomes for metagenomic binning, comparative biology and taxonomic classification.</title>
        <authorList>
            <person name="Goeker M."/>
        </authorList>
    </citation>
    <scope>NUCLEOTIDE SEQUENCE [LARGE SCALE GENOMIC DNA]</scope>
    <source>
        <strain evidence="2 3">DSM 14552</strain>
    </source>
</reference>
<evidence type="ECO:0008006" key="4">
    <source>
        <dbReference type="Google" id="ProtNLM"/>
    </source>
</evidence>
<accession>A0A7W6EVV4</accession>
<feature type="region of interest" description="Disordered" evidence="1">
    <location>
        <begin position="73"/>
        <end position="103"/>
    </location>
</feature>
<protein>
    <recommendedName>
        <fullName evidence="4">Alginate export domain-containing protein</fullName>
    </recommendedName>
</protein>
<evidence type="ECO:0000313" key="3">
    <source>
        <dbReference type="Proteomes" id="UP000562395"/>
    </source>
</evidence>
<sequence>MQQVLALIAPALGIGHPAPLPANMPYRALLAQQAGEAGAMASQEAPAAEQLVVALPPLPDANALPGGETEADQALIDGRRRPGFNKQLPDRVEQDNPGAVGAPPPEAFYDKYEGEGPVGDLGLDVALPDRWRIMSSLCPQKDKATGQTDRALYTLFPKLAYVCHSKLDPFHHNLLKGDLPLAKGKRPGFLKGEDWFLLLGGVSDTVVEPRSFPIPVGNQTTTNPNEIDTFGRSHSLVLSQTFIVSASLLKGMTAYKPPVVEYRIAVAGNLNHVQVPERRVLFVEPSKGTRRTDGFIGLQEAFIDYHIGRFDTKRYDFVSVRTGIQPMQSDFRGFLFNDNQLGVRLFGNRDNNRFQFNLAAFWRLEKETNSGLNDVSRAPRNDFVFMANLYRQDFPVVGLTSQISATYNMNRERNEITVDTNGFPVRPALLGDLRGREYDVVYLGYAADGRIGRVNLTGQFYAALGEDRNNFLTSRPAEIRAFMAAAEASYDIDWTRIRLSGLWASGDSDPYDKVEGGFDAIFENPQFAGADTSYWIRQTIPFAGGGRAVSLNGRNGILNSVRTSKEQGQSNFTNPGTILAGLGADFDLTPTTRVSTNINHLWFANTKVLQVLRNEGSIARDIGFDVSVSAIWRPNASQNLVFRLSGAVLEPGGGFDDLFAQQGKATRFYSVLANATLAF</sequence>
<comment type="caution">
    <text evidence="2">The sequence shown here is derived from an EMBL/GenBank/DDBJ whole genome shotgun (WGS) entry which is preliminary data.</text>
</comment>
<evidence type="ECO:0000313" key="2">
    <source>
        <dbReference type="EMBL" id="MBB3860581.1"/>
    </source>
</evidence>